<sequence>ISKCNETDAEHYSEIVAIKVDPRKKLKNGNNSVDHYAKINKKRRQTIEIAPMKRVEDFRPTSNETLVEKSPLLIEDVTNDTNRKNDKENSISRSLSIYEKIFDTTGSYQCHSAETLLNNLQSSSSKDPAGSTLKQFFKRTLSLRLPSSDKPKKNNAAQQGVSKKFTEIYENLPLRKERHGQKIDDDDHYDELKSVKKDSKRKSSAILSNRLSCNNTVAKYKQLSPSASSHDSAYSSCDQKAKRSSFDSSGSMTSLDLNTKWVKSEKFS</sequence>
<accession>A0A915HQP7</accession>
<keyword evidence="2" id="KW-1185">Reference proteome</keyword>
<feature type="region of interest" description="Disordered" evidence="1">
    <location>
        <begin position="222"/>
        <end position="254"/>
    </location>
</feature>
<proteinExistence type="predicted"/>
<name>A0A915HQP7_ROMCU</name>
<feature type="compositionally biased region" description="Low complexity" evidence="1">
    <location>
        <begin position="224"/>
        <end position="236"/>
    </location>
</feature>
<dbReference type="AlphaFoldDB" id="A0A915HQP7"/>
<evidence type="ECO:0000313" key="3">
    <source>
        <dbReference type="WBParaSite" id="nRc.2.0.1.t03692-RA"/>
    </source>
</evidence>
<dbReference type="Proteomes" id="UP000887565">
    <property type="component" value="Unplaced"/>
</dbReference>
<evidence type="ECO:0000256" key="1">
    <source>
        <dbReference type="SAM" id="MobiDB-lite"/>
    </source>
</evidence>
<protein>
    <submittedName>
        <fullName evidence="3">Exophilin 5</fullName>
    </submittedName>
</protein>
<organism evidence="2 3">
    <name type="scientific">Romanomermis culicivorax</name>
    <name type="common">Nematode worm</name>
    <dbReference type="NCBI Taxonomy" id="13658"/>
    <lineage>
        <taxon>Eukaryota</taxon>
        <taxon>Metazoa</taxon>
        <taxon>Ecdysozoa</taxon>
        <taxon>Nematoda</taxon>
        <taxon>Enoplea</taxon>
        <taxon>Dorylaimia</taxon>
        <taxon>Mermithida</taxon>
        <taxon>Mermithoidea</taxon>
        <taxon>Mermithidae</taxon>
        <taxon>Romanomermis</taxon>
    </lineage>
</organism>
<dbReference type="WBParaSite" id="nRc.2.0.1.t03692-RA">
    <property type="protein sequence ID" value="nRc.2.0.1.t03692-RA"/>
    <property type="gene ID" value="nRc.2.0.1.g03692"/>
</dbReference>
<reference evidence="3" key="1">
    <citation type="submission" date="2022-11" db="UniProtKB">
        <authorList>
            <consortium name="WormBaseParasite"/>
        </authorList>
    </citation>
    <scope>IDENTIFICATION</scope>
</reference>
<evidence type="ECO:0000313" key="2">
    <source>
        <dbReference type="Proteomes" id="UP000887565"/>
    </source>
</evidence>